<reference evidence="3" key="4">
    <citation type="submission" date="2024-02" db="EMBL/GenBank/DDBJ databases">
        <title>Comparative genomics of Cryptococcus and Kwoniella reveals pathogenesis evolution and contrasting modes of karyotype evolution via chromosome fusion or intercentromeric recombination.</title>
        <authorList>
            <person name="Coelho M.A."/>
            <person name="David-Palma M."/>
            <person name="Shea T."/>
            <person name="Bowers K."/>
            <person name="McGinley-Smith S."/>
            <person name="Mohammad A.W."/>
            <person name="Gnirke A."/>
            <person name="Yurkov A.M."/>
            <person name="Nowrousian M."/>
            <person name="Sun S."/>
            <person name="Cuomo C.A."/>
            <person name="Heitman J."/>
        </authorList>
    </citation>
    <scope>NUCLEOTIDE SEQUENCE</scope>
    <source>
        <strain evidence="3">CBS 10737</strain>
    </source>
</reference>
<reference evidence="2" key="3">
    <citation type="submission" date="2016-07" db="EMBL/GenBank/DDBJ databases">
        <title>Evolution of pathogenesis and genome organization in the Tremellales.</title>
        <authorList>
            <person name="Cuomo C."/>
            <person name="Litvintseva A."/>
            <person name="Heitman J."/>
            <person name="Chen Y."/>
            <person name="Sun S."/>
            <person name="Springer D."/>
            <person name="Dromer F."/>
            <person name="Young S."/>
            <person name="Zeng Q."/>
            <person name="Chapman S."/>
            <person name="Gujja S."/>
            <person name="Saif S."/>
            <person name="Birren B."/>
        </authorList>
    </citation>
    <scope>NUCLEOTIDE SEQUENCE</scope>
    <source>
        <strain evidence="2">CBS 10737</strain>
    </source>
</reference>
<keyword evidence="4" id="KW-1185">Reference proteome</keyword>
<reference evidence="3" key="2">
    <citation type="submission" date="2013-07" db="EMBL/GenBank/DDBJ databases">
        <authorList>
            <consortium name="The Broad Institute Genome Sequencing Platform"/>
            <person name="Cuomo C."/>
            <person name="Litvintseva A."/>
            <person name="Chen Y."/>
            <person name="Heitman J."/>
            <person name="Sun S."/>
            <person name="Springer D."/>
            <person name="Dromer F."/>
            <person name="Young S.K."/>
            <person name="Zeng Q."/>
            <person name="Gargeya S."/>
            <person name="Fitzgerald M."/>
            <person name="Abouelleil A."/>
            <person name="Alvarado L."/>
            <person name="Berlin A.M."/>
            <person name="Chapman S.B."/>
            <person name="Dewar J."/>
            <person name="Goldberg J."/>
            <person name="Griggs A."/>
            <person name="Gujja S."/>
            <person name="Hansen M."/>
            <person name="Howarth C."/>
            <person name="Imamovic A."/>
            <person name="Larimer J."/>
            <person name="McCowan C."/>
            <person name="Murphy C."/>
            <person name="Pearson M."/>
            <person name="Priest M."/>
            <person name="Roberts A."/>
            <person name="Saif S."/>
            <person name="Shea T."/>
            <person name="Sykes S."/>
            <person name="Wortman J."/>
            <person name="Nusbaum C."/>
            <person name="Birren B."/>
        </authorList>
    </citation>
    <scope>NUCLEOTIDE SEQUENCE</scope>
    <source>
        <strain evidence="3">CBS 10737</strain>
    </source>
</reference>
<sequence>MGMGISKLVTERAAEFSSAGKELPYGMTGEDIYFHQAEPPCGSLEEPFYPPFPSDNELPELPIEIWQRIFAHLRRKIGPIKSKTRERGDYHQRDLVNAMRVCRKFYYLAAPILYARVVTDKPHLFLMGATKYSLARVNEYTRWTKLDLLQFVHRLDLMYNSTPTTRYDLRFPITKKDKAKFEKVIFKYEYKDCEEIRRMIQDVDNSQSAMRYIHWFRCLRRQYLKSRTPVMLSNLEIFTISHPSFKSIYQEWTGHTHVPVHSITAPNDNTNWPRYILMPDKLDRYNHAIDGKEPVLGTIRVVPKSAQFSYEFARLAAPKHVCMDDSSGPYAYKRYNGLYDKIKLPQPETITYHIYPRSVERFMLPAKPDEKALYRWRVEPYIFNGSTSRWVLDLDNWKNHSLPRQKADFFVWLRHNLYEFRKYQDSDEKYKKRWTCFAPSFKPEDKTKIEIYGVLNNIELIDDGLDLCASRGWMDYDKSWAYEQKIGQLYAFLDVVPGMGDIEFMEESAGLCPACKTSSDQTDNGISI</sequence>
<evidence type="ECO:0000259" key="1">
    <source>
        <dbReference type="Pfam" id="PF12937"/>
    </source>
</evidence>
<dbReference type="GeneID" id="30169778"/>
<gene>
    <name evidence="2" type="ORF">I206_01409</name>
    <name evidence="3" type="ORF">I206_103587</name>
</gene>
<dbReference type="OrthoDB" id="2561006at2759"/>
<dbReference type="RefSeq" id="XP_019013343.1">
    <property type="nucleotide sequence ID" value="XM_019153182.1"/>
</dbReference>
<dbReference type="Proteomes" id="UP000094020">
    <property type="component" value="Chromosome 4"/>
</dbReference>
<dbReference type="EMBL" id="KI894008">
    <property type="protein sequence ID" value="OCF52124.1"/>
    <property type="molecule type" value="Genomic_DNA"/>
</dbReference>
<evidence type="ECO:0000313" key="3">
    <source>
        <dbReference type="EMBL" id="WWC69644.1"/>
    </source>
</evidence>
<dbReference type="EMBL" id="CP144522">
    <property type="protein sequence ID" value="WWC69644.1"/>
    <property type="molecule type" value="Genomic_DNA"/>
</dbReference>
<evidence type="ECO:0000313" key="2">
    <source>
        <dbReference type="EMBL" id="OCF52124.1"/>
    </source>
</evidence>
<feature type="domain" description="F-box" evidence="1">
    <location>
        <begin position="59"/>
        <end position="118"/>
    </location>
</feature>
<dbReference type="Pfam" id="PF12937">
    <property type="entry name" value="F-box-like"/>
    <property type="match status" value="1"/>
</dbReference>
<dbReference type="AlphaFoldDB" id="A0A1B9I9G8"/>
<protein>
    <recommendedName>
        <fullName evidence="1">F-box domain-containing protein</fullName>
    </recommendedName>
</protein>
<organism evidence="2">
    <name type="scientific">Kwoniella pini CBS 10737</name>
    <dbReference type="NCBI Taxonomy" id="1296096"/>
    <lineage>
        <taxon>Eukaryota</taxon>
        <taxon>Fungi</taxon>
        <taxon>Dikarya</taxon>
        <taxon>Basidiomycota</taxon>
        <taxon>Agaricomycotina</taxon>
        <taxon>Tremellomycetes</taxon>
        <taxon>Tremellales</taxon>
        <taxon>Cryptococcaceae</taxon>
        <taxon>Kwoniella</taxon>
    </lineage>
</organism>
<dbReference type="CDD" id="cd09917">
    <property type="entry name" value="F-box_SF"/>
    <property type="match status" value="1"/>
</dbReference>
<evidence type="ECO:0000313" key="4">
    <source>
        <dbReference type="Proteomes" id="UP000094020"/>
    </source>
</evidence>
<dbReference type="InterPro" id="IPR001810">
    <property type="entry name" value="F-box_dom"/>
</dbReference>
<dbReference type="KEGG" id="kpin:30169778"/>
<proteinExistence type="predicted"/>
<accession>A0A1B9I9G8</accession>
<name>A0A1B9I9G8_9TREE</name>
<reference evidence="2" key="1">
    <citation type="submission" date="2013-07" db="EMBL/GenBank/DDBJ databases">
        <title>The Genome Sequence of Cryptococcus pinus CBS10737.</title>
        <authorList>
            <consortium name="The Broad Institute Genome Sequencing Platform"/>
            <person name="Cuomo C."/>
            <person name="Litvintseva A."/>
            <person name="Chen Y."/>
            <person name="Heitman J."/>
            <person name="Sun S."/>
            <person name="Springer D."/>
            <person name="Dromer F."/>
            <person name="Young S.K."/>
            <person name="Zeng Q."/>
            <person name="Gargeya S."/>
            <person name="Fitzgerald M."/>
            <person name="Abouelleil A."/>
            <person name="Alvarado L."/>
            <person name="Berlin A.M."/>
            <person name="Chapman S.B."/>
            <person name="Dewar J."/>
            <person name="Goldberg J."/>
            <person name="Griggs A."/>
            <person name="Gujja S."/>
            <person name="Hansen M."/>
            <person name="Howarth C."/>
            <person name="Imamovic A."/>
            <person name="Larimer J."/>
            <person name="McCowan C."/>
            <person name="Murphy C."/>
            <person name="Pearson M."/>
            <person name="Priest M."/>
            <person name="Roberts A."/>
            <person name="Saif S."/>
            <person name="Shea T."/>
            <person name="Sykes S."/>
            <person name="Wortman J."/>
            <person name="Nusbaum C."/>
            <person name="Birren B."/>
        </authorList>
    </citation>
    <scope>NUCLEOTIDE SEQUENCE [LARGE SCALE GENOMIC DNA]</scope>
    <source>
        <strain evidence="2">CBS 10737</strain>
    </source>
</reference>